<dbReference type="PANTHER" id="PTHR16308">
    <property type="entry name" value="UBIQUITIN ASSOCIATED PROTEIN 2-LIKE/LINGERER"/>
    <property type="match status" value="1"/>
</dbReference>
<feature type="compositionally biased region" description="Polar residues" evidence="4">
    <location>
        <begin position="394"/>
        <end position="431"/>
    </location>
</feature>
<evidence type="ECO:0000313" key="7">
    <source>
        <dbReference type="Proteomes" id="UP001152320"/>
    </source>
</evidence>
<feature type="region of interest" description="Disordered" evidence="4">
    <location>
        <begin position="1"/>
        <end position="43"/>
    </location>
</feature>
<dbReference type="GO" id="GO:0043130">
    <property type="term" value="F:ubiquitin binding"/>
    <property type="evidence" value="ECO:0007669"/>
    <property type="project" value="InterPro"/>
</dbReference>
<comment type="subcellular location">
    <subcellularLocation>
        <location evidence="1">Cytoplasm</location>
    </subcellularLocation>
</comment>
<sequence>MVSTKNNTKGGGPREKGAQQKTQNVKSPTIPVTSEPPAGKKATAEQIRMANMIYSDSTEMDNDKIKEKVQQIKELTNRTEDEILVVLYDANYDTEQAINMLLERDETESKPIDGWVTTSSKKSKLRSHQGGGSGKGQQDALDVDIGARGNKSDRDRGKGGRDRDKNDAESKDRGPDNDRRRDRDGGFRGKGRGGRGPLPPRMARGKGREYDGGSRDRYRGDRDFGRGRGRKNGEMNGPSRSRGGRAFTNSTFNDKPVENDAFNSGDNVWRNPPEESKSVMNEDWDDVDSSTPKEDWGAEEWTGDLTHTQVFTASNTEEASANSIDAVPQTTAPSLATSTTPYGGQSQEPSASNFSSSEPYQSNSIYSQNSTSVSQQNTGMPEMSRSIDLAELFRNSTQHSVPQSTLPVTSNKDDSSIFSQFQNYQPPSSIPSGEPPKPSSQLSDTSSQVNRAPQMPTSQTSQQPRTQPQAKPTRKKLPQNTSKFPPSAVEMPLSARGLGPLDVQFGAMDINMDPAITDYGIPLPGTSLSTKGDLSSGAFSVDDAKSSTSHMSSYNAKVTDSAYSAGLGSTRISSNSIPSTVPPSSMDQSVRSAYGHGQTVSSQKLAPDPIPLPTQSDLKSSSYMGGQKVTTSGPIEGSVDTTLPTSVGGISTSVLPPSSGFGLSGNQSLSTSRQAGSYGTPSSAVTVTVSSSISGYGTSALSSGGLGAGLSSTGSSSLGGSGSLGVSSSIGGATSTIGGSSSLVGANSMGGGTTSIGPTSVINGAGTNSIGGYSSPNIPSSNLSPLPSNSSSYSVSSANVSQSTHTSVQTSPLSNSKMGSMDSRTSSQHGLETSIGASSGLSSGSSSVHGSSSTTSTPSISASATTLPSVVTSSATLGYPSTTIAGSTLSTSMTASGSGSISSSGIKPTNKVPPNLPPGMPFVNHHLIMGGHGLLPVNAFTHQFYNYEDIMLQRMQQPMGYPYDLQQFQQLATTLNTGRDASSLSNAAQYSVTEPSKFPRNDAASPVASSLSSQQPQAGGHHQTQAQTQTPFLNPTLPPGYPAAAASYGGLPYGGLAYPGASIIPPGLSYPVFPAVSTHLMPEVASGKILPDAFNFVSVNVFMVQPPSRTQAGSTPHSGYQQSAFAQPASYGTNTAMKRVSGYQPFGHPGPGPQPNPPGAFGTLQGYEEPADFTKGFSSQSQSKGSAATGEYCLITNSCVSLFLSYLPSFSSSVCFKQLGAQCPFPRHQMWEDHMAANLILSLLLTSRVRSTTRHHLRSIFRWPQPPKEDMQVPPTRPHLYRCSRQGTTLQCHCTKYQETPQVLGVPSVPKVVVARTRDLQANPAMELTGAINIASRTRLGV</sequence>
<feature type="compositionally biased region" description="Low complexity" evidence="4">
    <location>
        <begin position="833"/>
        <end position="863"/>
    </location>
</feature>
<dbReference type="InterPro" id="IPR003892">
    <property type="entry name" value="CUE"/>
</dbReference>
<dbReference type="GO" id="GO:0005737">
    <property type="term" value="C:cytoplasm"/>
    <property type="evidence" value="ECO:0007669"/>
    <property type="project" value="UniProtKB-SubCell"/>
</dbReference>
<evidence type="ECO:0000256" key="2">
    <source>
        <dbReference type="ARBA" id="ARBA00022490"/>
    </source>
</evidence>
<gene>
    <name evidence="6" type="ORF">HOLleu_29239</name>
</gene>
<feature type="compositionally biased region" description="Low complexity" evidence="4">
    <location>
        <begin position="781"/>
        <end position="811"/>
    </location>
</feature>
<comment type="caution">
    <text evidence="6">The sequence shown here is derived from an EMBL/GenBank/DDBJ whole genome shotgun (WGS) entry which is preliminary data.</text>
</comment>
<dbReference type="Gene3D" id="1.10.8.10">
    <property type="entry name" value="DNA helicase RuvA subunit, C-terminal domain"/>
    <property type="match status" value="1"/>
</dbReference>
<dbReference type="SUPFAM" id="SSF46934">
    <property type="entry name" value="UBA-like"/>
    <property type="match status" value="1"/>
</dbReference>
<feature type="compositionally biased region" description="Basic and acidic residues" evidence="4">
    <location>
        <begin position="150"/>
        <end position="187"/>
    </location>
</feature>
<evidence type="ECO:0000259" key="5">
    <source>
        <dbReference type="PROSITE" id="PS51140"/>
    </source>
</evidence>
<evidence type="ECO:0000256" key="1">
    <source>
        <dbReference type="ARBA" id="ARBA00004496"/>
    </source>
</evidence>
<evidence type="ECO:0000256" key="3">
    <source>
        <dbReference type="ARBA" id="ARBA00022553"/>
    </source>
</evidence>
<evidence type="ECO:0000256" key="4">
    <source>
        <dbReference type="SAM" id="MobiDB-lite"/>
    </source>
</evidence>
<feature type="compositionally biased region" description="Low complexity" evidence="4">
    <location>
        <begin position="367"/>
        <end position="378"/>
    </location>
</feature>
<dbReference type="InterPro" id="IPR051833">
    <property type="entry name" value="TC-DDR_regulator"/>
</dbReference>
<feature type="compositionally biased region" description="Polar residues" evidence="4">
    <location>
        <begin position="439"/>
        <end position="451"/>
    </location>
</feature>
<dbReference type="Pfam" id="PF12478">
    <property type="entry name" value="UBAP2-Lig"/>
    <property type="match status" value="1"/>
</dbReference>
<feature type="compositionally biased region" description="Polar residues" evidence="4">
    <location>
        <begin position="613"/>
        <end position="640"/>
    </location>
</feature>
<feature type="compositionally biased region" description="Basic and acidic residues" evidence="4">
    <location>
        <begin position="206"/>
        <end position="226"/>
    </location>
</feature>
<dbReference type="Proteomes" id="UP001152320">
    <property type="component" value="Chromosome 14"/>
</dbReference>
<organism evidence="6 7">
    <name type="scientific">Holothuria leucospilota</name>
    <name type="common">Black long sea cucumber</name>
    <name type="synonym">Mertensiothuria leucospilota</name>
    <dbReference type="NCBI Taxonomy" id="206669"/>
    <lineage>
        <taxon>Eukaryota</taxon>
        <taxon>Metazoa</taxon>
        <taxon>Echinodermata</taxon>
        <taxon>Eleutherozoa</taxon>
        <taxon>Echinozoa</taxon>
        <taxon>Holothuroidea</taxon>
        <taxon>Aspidochirotacea</taxon>
        <taxon>Aspidochirotida</taxon>
        <taxon>Holothuriidae</taxon>
        <taxon>Holothuria</taxon>
    </lineage>
</organism>
<proteinExistence type="predicted"/>
<dbReference type="CDD" id="cd14277">
    <property type="entry name" value="UBA_UBP2_like"/>
    <property type="match status" value="1"/>
</dbReference>
<evidence type="ECO:0000313" key="6">
    <source>
        <dbReference type="EMBL" id="KAJ8029763.1"/>
    </source>
</evidence>
<feature type="compositionally biased region" description="Polar residues" evidence="4">
    <location>
        <begin position="812"/>
        <end position="831"/>
    </location>
</feature>
<reference evidence="6" key="1">
    <citation type="submission" date="2021-10" db="EMBL/GenBank/DDBJ databases">
        <title>Tropical sea cucumber genome reveals ecological adaptation and Cuvierian tubules defense mechanism.</title>
        <authorList>
            <person name="Chen T."/>
        </authorList>
    </citation>
    <scope>NUCLEOTIDE SEQUENCE</scope>
    <source>
        <strain evidence="6">Nanhai2018</strain>
        <tissue evidence="6">Muscle</tissue>
    </source>
</reference>
<feature type="domain" description="CUE" evidence="5">
    <location>
        <begin position="64"/>
        <end position="106"/>
    </location>
</feature>
<protein>
    <submittedName>
        <fullName evidence="6">Ubiquitin-associated protein 2</fullName>
    </submittedName>
</protein>
<feature type="region of interest" description="Disordered" evidence="4">
    <location>
        <begin position="103"/>
        <end position="494"/>
    </location>
</feature>
<dbReference type="GO" id="GO:0005634">
    <property type="term" value="C:nucleus"/>
    <property type="evidence" value="ECO:0007669"/>
    <property type="project" value="TreeGrafter"/>
</dbReference>
<feature type="compositionally biased region" description="Low complexity" evidence="4">
    <location>
        <begin position="1014"/>
        <end position="1031"/>
    </location>
</feature>
<feature type="compositionally biased region" description="Polar residues" evidence="4">
    <location>
        <begin position="572"/>
        <end position="591"/>
    </location>
</feature>
<feature type="compositionally biased region" description="Polar residues" evidence="4">
    <location>
        <begin position="19"/>
        <end position="32"/>
    </location>
</feature>
<dbReference type="InterPro" id="IPR009719">
    <property type="entry name" value="GIP1_N"/>
</dbReference>
<feature type="compositionally biased region" description="Polar residues" evidence="4">
    <location>
        <begin position="664"/>
        <end position="677"/>
    </location>
</feature>
<dbReference type="PROSITE" id="PS51140">
    <property type="entry name" value="CUE"/>
    <property type="match status" value="1"/>
</dbReference>
<feature type="compositionally biased region" description="Low complexity" evidence="4">
    <location>
        <begin position="330"/>
        <end position="341"/>
    </location>
</feature>
<feature type="region of interest" description="Disordered" evidence="4">
    <location>
        <begin position="572"/>
        <end position="640"/>
    </location>
</feature>
<feature type="region of interest" description="Disordered" evidence="4">
    <location>
        <begin position="658"/>
        <end position="682"/>
    </location>
</feature>
<dbReference type="OrthoDB" id="6159137at2759"/>
<keyword evidence="7" id="KW-1185">Reference proteome</keyword>
<name>A0A9Q1BN15_HOLLE</name>
<dbReference type="PANTHER" id="PTHR16308:SF13">
    <property type="entry name" value="PROTEIN LINGERER"/>
    <property type="match status" value="1"/>
</dbReference>
<feature type="compositionally biased region" description="Low complexity" evidence="4">
    <location>
        <begin position="453"/>
        <end position="469"/>
    </location>
</feature>
<dbReference type="InterPro" id="IPR009060">
    <property type="entry name" value="UBA-like_sf"/>
</dbReference>
<dbReference type="InterPro" id="IPR022166">
    <property type="entry name" value="UBAP2/Lig"/>
</dbReference>
<keyword evidence="3" id="KW-0597">Phosphoprotein</keyword>
<feature type="compositionally biased region" description="Polar residues" evidence="4">
    <location>
        <begin position="342"/>
        <end position="366"/>
    </location>
</feature>
<accession>A0A9Q1BN15</accession>
<feature type="region of interest" description="Disordered" evidence="4">
    <location>
        <begin position="781"/>
        <end position="863"/>
    </location>
</feature>
<dbReference type="EMBL" id="JAIZAY010000014">
    <property type="protein sequence ID" value="KAJ8029763.1"/>
    <property type="molecule type" value="Genomic_DNA"/>
</dbReference>
<keyword evidence="2" id="KW-0963">Cytoplasm</keyword>
<feature type="compositionally biased region" description="Polar residues" evidence="4">
    <location>
        <begin position="305"/>
        <end position="323"/>
    </location>
</feature>
<feature type="region of interest" description="Disordered" evidence="4">
    <location>
        <begin position="986"/>
        <end position="1036"/>
    </location>
</feature>
<dbReference type="Pfam" id="PF06972">
    <property type="entry name" value="GIP1_N"/>
    <property type="match status" value="1"/>
</dbReference>